<proteinExistence type="predicted"/>
<dbReference type="HOGENOM" id="CLU_2911768_0_0_3"/>
<sequence length="60" mass="6957">MSVSLTEAFAQDPDWSIISVTDRPRVQELVTLICTQVDLPRSQKGEEYYGWLIELNRMIN</sequence>
<dbReference type="KEGG" id="amr:AM1_4609"/>
<accession>B0C091</accession>
<name>B0C091_ACAM1</name>
<gene>
    <name evidence="1" type="ordered locus">AM1_4609</name>
</gene>
<dbReference type="EMBL" id="CP000828">
    <property type="protein sequence ID" value="ABW29583.1"/>
    <property type="molecule type" value="Genomic_DNA"/>
</dbReference>
<dbReference type="Proteomes" id="UP000000268">
    <property type="component" value="Chromosome"/>
</dbReference>
<evidence type="ECO:0000313" key="1">
    <source>
        <dbReference type="EMBL" id="ABW29583.1"/>
    </source>
</evidence>
<organism evidence="1 2">
    <name type="scientific">Acaryochloris marina (strain MBIC 11017)</name>
    <dbReference type="NCBI Taxonomy" id="329726"/>
    <lineage>
        <taxon>Bacteria</taxon>
        <taxon>Bacillati</taxon>
        <taxon>Cyanobacteriota</taxon>
        <taxon>Cyanophyceae</taxon>
        <taxon>Acaryochloridales</taxon>
        <taxon>Acaryochloridaceae</taxon>
        <taxon>Acaryochloris</taxon>
    </lineage>
</organism>
<protein>
    <submittedName>
        <fullName evidence="1">Uncharacterized protein</fullName>
    </submittedName>
</protein>
<dbReference type="RefSeq" id="WP_012164886.1">
    <property type="nucleotide sequence ID" value="NC_009925.1"/>
</dbReference>
<dbReference type="OrthoDB" id="9851867at2"/>
<reference evidence="1 2" key="1">
    <citation type="journal article" date="2008" name="Proc. Natl. Acad. Sci. U.S.A.">
        <title>Niche adaptation and genome expansion in the chlorophyll d-producing cyanobacterium Acaryochloris marina.</title>
        <authorList>
            <person name="Swingley W.D."/>
            <person name="Chen M."/>
            <person name="Cheung P.C."/>
            <person name="Conrad A.L."/>
            <person name="Dejesa L.C."/>
            <person name="Hao J."/>
            <person name="Honchak B.M."/>
            <person name="Karbach L.E."/>
            <person name="Kurdoglu A."/>
            <person name="Lahiri S."/>
            <person name="Mastrian S.D."/>
            <person name="Miyashita H."/>
            <person name="Page L."/>
            <person name="Ramakrishna P."/>
            <person name="Satoh S."/>
            <person name="Sattley W.M."/>
            <person name="Shimada Y."/>
            <person name="Taylor H.L."/>
            <person name="Tomo T."/>
            <person name="Tsuchiya T."/>
            <person name="Wang Z.T."/>
            <person name="Raymond J."/>
            <person name="Mimuro M."/>
            <person name="Blankenship R.E."/>
            <person name="Touchman J.W."/>
        </authorList>
    </citation>
    <scope>NUCLEOTIDE SEQUENCE [LARGE SCALE GENOMIC DNA]</scope>
    <source>
        <strain evidence="2">MBIC 11017</strain>
    </source>
</reference>
<evidence type="ECO:0000313" key="2">
    <source>
        <dbReference type="Proteomes" id="UP000000268"/>
    </source>
</evidence>
<dbReference type="AlphaFoldDB" id="B0C091"/>
<keyword evidence="2" id="KW-1185">Reference proteome</keyword>